<keyword evidence="6" id="KW-0449">Lipoprotein</keyword>
<name>A0AAV6X035_9LAMI</name>
<evidence type="ECO:0000256" key="1">
    <source>
        <dbReference type="ARBA" id="ARBA00006270"/>
    </source>
</evidence>
<dbReference type="FunFam" id="3.40.50.300:FF:001447">
    <property type="entry name" value="Ras-related protein Rab-1B"/>
    <property type="match status" value="1"/>
</dbReference>
<comment type="similarity">
    <text evidence="1">Belongs to the small GTPase superfamily. Rab family.</text>
</comment>
<sequence>MDGNVVPVNNLKNKVDKLFSKVDKLEQRVNEVEQFFLSTKSKEPNTSRSASVIMDKQKDKHIPDMKKLQQDASRREAAVAKRMQELMRQFRSIFRQAEASKFMFVCVELDFTYFTCLASFVEPFREVYHEGAPLLRAAKRMDLRGTKRMDVSMHTSEILVGSNEVGELLGVQYNSVFYIRLGWEDIFDESPLNQKCARYVYNQFRQQYKATIGADFATKELLIDDKLVTLQIWDTAGQERFQSLGMSFYRGADCCILVYDVNVLKSFETLQNWYQEFLKQVDPANPESFPFALIGNKVDVDGGNSRVVSEKTASDWCISKGNIPYFETSAKEDYNVDAAFLSVAEKTLATDPVNIWQLDEENMPSHCDLQRIPESISISGTEQPRRGGCAC</sequence>
<feature type="coiled-coil region" evidence="9">
    <location>
        <begin position="8"/>
        <end position="35"/>
    </location>
</feature>
<evidence type="ECO:0000256" key="7">
    <source>
        <dbReference type="ARBA" id="ARBA00023289"/>
    </source>
</evidence>
<dbReference type="Pfam" id="PF00071">
    <property type="entry name" value="Ras"/>
    <property type="match status" value="1"/>
</dbReference>
<dbReference type="PANTHER" id="PTHR47981:SF2">
    <property type="entry name" value="RAS-RELATED PROTEIN RABG3B"/>
    <property type="match status" value="1"/>
</dbReference>
<dbReference type="Proteomes" id="UP000826271">
    <property type="component" value="Unassembled WGS sequence"/>
</dbReference>
<dbReference type="Gene3D" id="3.40.50.300">
    <property type="entry name" value="P-loop containing nucleotide triphosphate hydrolases"/>
    <property type="match status" value="1"/>
</dbReference>
<dbReference type="GO" id="GO:0012505">
    <property type="term" value="C:endomembrane system"/>
    <property type="evidence" value="ECO:0007669"/>
    <property type="project" value="UniProtKB-SubCell"/>
</dbReference>
<evidence type="ECO:0000313" key="11">
    <source>
        <dbReference type="Proteomes" id="UP000826271"/>
    </source>
</evidence>
<evidence type="ECO:0000256" key="2">
    <source>
        <dbReference type="ARBA" id="ARBA00022481"/>
    </source>
</evidence>
<keyword evidence="5" id="KW-0342">GTP-binding</keyword>
<dbReference type="EMBL" id="WHWC01000011">
    <property type="protein sequence ID" value="KAG8373292.1"/>
    <property type="molecule type" value="Genomic_DNA"/>
</dbReference>
<evidence type="ECO:0000256" key="5">
    <source>
        <dbReference type="ARBA" id="ARBA00023134"/>
    </source>
</evidence>
<dbReference type="InterPro" id="IPR005225">
    <property type="entry name" value="Small_GTP-bd"/>
</dbReference>
<keyword evidence="11" id="KW-1185">Reference proteome</keyword>
<dbReference type="PANTHER" id="PTHR47981">
    <property type="entry name" value="RAB FAMILY"/>
    <property type="match status" value="1"/>
</dbReference>
<dbReference type="AlphaFoldDB" id="A0AAV6X035"/>
<comment type="caution">
    <text evidence="10">The sequence shown here is derived from an EMBL/GenBank/DDBJ whole genome shotgun (WGS) entry which is preliminary data.</text>
</comment>
<evidence type="ECO:0000256" key="4">
    <source>
        <dbReference type="ARBA" id="ARBA00022927"/>
    </source>
</evidence>
<dbReference type="InterPro" id="IPR027417">
    <property type="entry name" value="P-loop_NTPase"/>
</dbReference>
<dbReference type="PRINTS" id="PR00449">
    <property type="entry name" value="RASTRNSFRMNG"/>
</dbReference>
<keyword evidence="7" id="KW-0636">Prenylation</keyword>
<evidence type="ECO:0000256" key="9">
    <source>
        <dbReference type="SAM" id="Coils"/>
    </source>
</evidence>
<dbReference type="InterPro" id="IPR001806">
    <property type="entry name" value="Small_GTPase"/>
</dbReference>
<dbReference type="GO" id="GO:0005525">
    <property type="term" value="F:GTP binding"/>
    <property type="evidence" value="ECO:0007669"/>
    <property type="project" value="UniProtKB-KW"/>
</dbReference>
<keyword evidence="9" id="KW-0175">Coiled coil</keyword>
<dbReference type="PROSITE" id="PS51419">
    <property type="entry name" value="RAB"/>
    <property type="match status" value="1"/>
</dbReference>
<gene>
    <name evidence="10" type="ORF">BUALT_Bualt11G0008800</name>
</gene>
<dbReference type="PROSITE" id="PS51421">
    <property type="entry name" value="RAS"/>
    <property type="match status" value="1"/>
</dbReference>
<organism evidence="10 11">
    <name type="scientific">Buddleja alternifolia</name>
    <dbReference type="NCBI Taxonomy" id="168488"/>
    <lineage>
        <taxon>Eukaryota</taxon>
        <taxon>Viridiplantae</taxon>
        <taxon>Streptophyta</taxon>
        <taxon>Embryophyta</taxon>
        <taxon>Tracheophyta</taxon>
        <taxon>Spermatophyta</taxon>
        <taxon>Magnoliopsida</taxon>
        <taxon>eudicotyledons</taxon>
        <taxon>Gunneridae</taxon>
        <taxon>Pentapetalae</taxon>
        <taxon>asterids</taxon>
        <taxon>lamiids</taxon>
        <taxon>Lamiales</taxon>
        <taxon>Scrophulariaceae</taxon>
        <taxon>Buddlejeae</taxon>
        <taxon>Buddleja</taxon>
    </lineage>
</organism>
<dbReference type="SMART" id="SM00175">
    <property type="entry name" value="RAB"/>
    <property type="match status" value="1"/>
</dbReference>
<keyword evidence="4" id="KW-0813">Transport</keyword>
<dbReference type="GO" id="GO:0015031">
    <property type="term" value="P:protein transport"/>
    <property type="evidence" value="ECO:0007669"/>
    <property type="project" value="UniProtKB-KW"/>
</dbReference>
<keyword evidence="4" id="KW-0653">Protein transport</keyword>
<accession>A0AAV6X035</accession>
<protein>
    <submittedName>
        <fullName evidence="10">Uncharacterized protein</fullName>
    </submittedName>
</protein>
<keyword evidence="3" id="KW-0547">Nucleotide-binding</keyword>
<evidence type="ECO:0000256" key="6">
    <source>
        <dbReference type="ARBA" id="ARBA00023288"/>
    </source>
</evidence>
<reference evidence="10" key="1">
    <citation type="submission" date="2019-10" db="EMBL/GenBank/DDBJ databases">
        <authorList>
            <person name="Zhang R."/>
            <person name="Pan Y."/>
            <person name="Wang J."/>
            <person name="Ma R."/>
            <person name="Yu S."/>
        </authorList>
    </citation>
    <scope>NUCLEOTIDE SEQUENCE</scope>
    <source>
        <strain evidence="10">LA-IB0</strain>
        <tissue evidence="10">Leaf</tissue>
    </source>
</reference>
<dbReference type="SMART" id="SM00176">
    <property type="entry name" value="RAN"/>
    <property type="match status" value="1"/>
</dbReference>
<evidence type="ECO:0000313" key="10">
    <source>
        <dbReference type="EMBL" id="KAG8373292.1"/>
    </source>
</evidence>
<dbReference type="GO" id="GO:0005774">
    <property type="term" value="C:vacuolar membrane"/>
    <property type="evidence" value="ECO:0007669"/>
    <property type="project" value="TreeGrafter"/>
</dbReference>
<keyword evidence="2" id="KW-0488">Methylation</keyword>
<dbReference type="SMART" id="SM00173">
    <property type="entry name" value="RAS"/>
    <property type="match status" value="1"/>
</dbReference>
<dbReference type="GO" id="GO:0003924">
    <property type="term" value="F:GTPase activity"/>
    <property type="evidence" value="ECO:0007669"/>
    <property type="project" value="InterPro"/>
</dbReference>
<dbReference type="NCBIfam" id="TIGR00231">
    <property type="entry name" value="small_GTP"/>
    <property type="match status" value="1"/>
</dbReference>
<dbReference type="SUPFAM" id="SSF52540">
    <property type="entry name" value="P-loop containing nucleoside triphosphate hydrolases"/>
    <property type="match status" value="1"/>
</dbReference>
<evidence type="ECO:0000256" key="8">
    <source>
        <dbReference type="ARBA" id="ARBA00046278"/>
    </source>
</evidence>
<dbReference type="SMART" id="SM00174">
    <property type="entry name" value="RHO"/>
    <property type="match status" value="1"/>
</dbReference>
<proteinExistence type="inferred from homology"/>
<comment type="subcellular location">
    <subcellularLocation>
        <location evidence="8">Endomembrane system</location>
        <topology evidence="8">Lipid-anchor</topology>
        <orientation evidence="8">Cytoplasmic side</orientation>
    </subcellularLocation>
</comment>
<evidence type="ECO:0000256" key="3">
    <source>
        <dbReference type="ARBA" id="ARBA00022741"/>
    </source>
</evidence>